<reference evidence="2 3" key="1">
    <citation type="submission" date="2022-01" db="EMBL/GenBank/DDBJ databases">
        <authorList>
            <person name="Huang Y."/>
        </authorList>
    </citation>
    <scope>NUCLEOTIDE SEQUENCE [LARGE SCALE GENOMIC DNA]</scope>
    <source>
        <strain evidence="2 3">HY366</strain>
    </source>
</reference>
<dbReference type="PANTHER" id="PTHR35585">
    <property type="entry name" value="HHE DOMAIN PROTEIN (AFU_ORTHOLOGUE AFUA_4G00730)"/>
    <property type="match status" value="1"/>
</dbReference>
<accession>A0ABS9IQH8</accession>
<protein>
    <submittedName>
        <fullName evidence="2">Hemerythrin domain-containing protein</fullName>
    </submittedName>
</protein>
<feature type="domain" description="Hemerythrin-like" evidence="1">
    <location>
        <begin position="9"/>
        <end position="126"/>
    </location>
</feature>
<keyword evidence="3" id="KW-1185">Reference proteome</keyword>
<gene>
    <name evidence="2" type="ORF">L5G33_04865</name>
</gene>
<dbReference type="RefSeq" id="WP_236997027.1">
    <property type="nucleotide sequence ID" value="NZ_JAKKOR010000003.1"/>
</dbReference>
<proteinExistence type="predicted"/>
<evidence type="ECO:0000259" key="1">
    <source>
        <dbReference type="Pfam" id="PF01814"/>
    </source>
</evidence>
<dbReference type="Gene3D" id="1.20.120.520">
    <property type="entry name" value="nmb1532 protein domain like"/>
    <property type="match status" value="1"/>
</dbReference>
<dbReference type="EMBL" id="JAKKOR010000003">
    <property type="protein sequence ID" value="MCF8587801.1"/>
    <property type="molecule type" value="Genomic_DNA"/>
</dbReference>
<evidence type="ECO:0000313" key="3">
    <source>
        <dbReference type="Proteomes" id="UP001200110"/>
    </source>
</evidence>
<evidence type="ECO:0000313" key="2">
    <source>
        <dbReference type="EMBL" id="MCF8587801.1"/>
    </source>
</evidence>
<dbReference type="Proteomes" id="UP001200110">
    <property type="component" value="Unassembled WGS sequence"/>
</dbReference>
<sequence>MSDLEERDVVDILTDDHEKMVALAERVHSTSDPEMRRNIADTVTAEVVRHAVAEEMYVYPAIIDLVPDGRDEVDHDEAEHQQLMETMKKLEGLDADDPAFSSTFDDLIDQLRHHASDEENDQFPKLRRVLNDEDLVEMGRKVEAAKLVAPTRPHPDAPHSELFHKTVGPGVGLVDRLRDVLAGRMTKEDHIE</sequence>
<dbReference type="InterPro" id="IPR012312">
    <property type="entry name" value="Hemerythrin-like"/>
</dbReference>
<dbReference type="Pfam" id="PF01814">
    <property type="entry name" value="Hemerythrin"/>
    <property type="match status" value="1"/>
</dbReference>
<comment type="caution">
    <text evidence="2">The sequence shown here is derived from an EMBL/GenBank/DDBJ whole genome shotgun (WGS) entry which is preliminary data.</text>
</comment>
<name>A0ABS9IQH8_9ACTN</name>
<dbReference type="PANTHER" id="PTHR35585:SF1">
    <property type="entry name" value="HHE DOMAIN PROTEIN (AFU_ORTHOLOGUE AFUA_4G00730)"/>
    <property type="match status" value="1"/>
</dbReference>
<organism evidence="2 3">
    <name type="scientific">Gordonia liuliyuniae</name>
    <dbReference type="NCBI Taxonomy" id="2911517"/>
    <lineage>
        <taxon>Bacteria</taxon>
        <taxon>Bacillati</taxon>
        <taxon>Actinomycetota</taxon>
        <taxon>Actinomycetes</taxon>
        <taxon>Mycobacteriales</taxon>
        <taxon>Gordoniaceae</taxon>
        <taxon>Gordonia</taxon>
    </lineage>
</organism>